<gene>
    <name evidence="2" type="ORF">BacF7301_10025</name>
</gene>
<evidence type="ECO:0000313" key="2">
    <source>
        <dbReference type="EMBL" id="QIU94458.1"/>
    </source>
</evidence>
<dbReference type="EMBL" id="CP050831">
    <property type="protein sequence ID" value="QIU94458.1"/>
    <property type="molecule type" value="Genomic_DNA"/>
</dbReference>
<dbReference type="Proteomes" id="UP000501780">
    <property type="component" value="Chromosome"/>
</dbReference>
<organism evidence="2 3">
    <name type="scientific">Bacteroides faecium</name>
    <dbReference type="NCBI Taxonomy" id="2715212"/>
    <lineage>
        <taxon>Bacteria</taxon>
        <taxon>Pseudomonadati</taxon>
        <taxon>Bacteroidota</taxon>
        <taxon>Bacteroidia</taxon>
        <taxon>Bacteroidales</taxon>
        <taxon>Bacteroidaceae</taxon>
        <taxon>Bacteroides</taxon>
    </lineage>
</organism>
<evidence type="ECO:0000256" key="1">
    <source>
        <dbReference type="SAM" id="MobiDB-lite"/>
    </source>
</evidence>
<name>A0A6H0KPH8_9BACE</name>
<feature type="region of interest" description="Disordered" evidence="1">
    <location>
        <begin position="24"/>
        <end position="59"/>
    </location>
</feature>
<keyword evidence="3" id="KW-1185">Reference proteome</keyword>
<proteinExistence type="predicted"/>
<accession>A0A6H0KPH8</accession>
<evidence type="ECO:0000313" key="3">
    <source>
        <dbReference type="Proteomes" id="UP000501780"/>
    </source>
</evidence>
<dbReference type="AlphaFoldDB" id="A0A6H0KPH8"/>
<sequence>MPEVVSAMLKLNVFHALKQTVSHRETNSFTPGNEVFHTEKQSVSTDETNFGTGGEEKFR</sequence>
<dbReference type="KEGG" id="bfc:BacF7301_10025"/>
<dbReference type="RefSeq" id="WP_167962411.1">
    <property type="nucleotide sequence ID" value="NZ_CP050831.1"/>
</dbReference>
<reference evidence="2 3" key="1">
    <citation type="submission" date="2020-03" db="EMBL/GenBank/DDBJ databases">
        <title>Genomic analysis of Bacteroides faecium CBA7301.</title>
        <authorList>
            <person name="Kim J."/>
            <person name="Roh S.W."/>
        </authorList>
    </citation>
    <scope>NUCLEOTIDE SEQUENCE [LARGE SCALE GENOMIC DNA]</scope>
    <source>
        <strain evidence="2 3">CBA7301</strain>
    </source>
</reference>
<protein>
    <submittedName>
        <fullName evidence="2">Uncharacterized protein</fullName>
    </submittedName>
</protein>
<feature type="compositionally biased region" description="Polar residues" evidence="1">
    <location>
        <begin position="41"/>
        <end position="50"/>
    </location>
</feature>